<feature type="region of interest" description="Disordered" evidence="1">
    <location>
        <begin position="1242"/>
        <end position="1264"/>
    </location>
</feature>
<dbReference type="Proteomes" id="UP000295075">
    <property type="component" value="Unassembled WGS sequence"/>
</dbReference>
<dbReference type="SMART" id="SM00382">
    <property type="entry name" value="AAA"/>
    <property type="match status" value="1"/>
</dbReference>
<dbReference type="InterPro" id="IPR027417">
    <property type="entry name" value="P-loop_NTPase"/>
</dbReference>
<evidence type="ECO:0000313" key="3">
    <source>
        <dbReference type="EMBL" id="TDC35542.1"/>
    </source>
</evidence>
<feature type="domain" description="AAA+ ATPase" evidence="2">
    <location>
        <begin position="285"/>
        <end position="499"/>
    </location>
</feature>
<evidence type="ECO:0000313" key="4">
    <source>
        <dbReference type="Proteomes" id="UP000295075"/>
    </source>
</evidence>
<evidence type="ECO:0000259" key="2">
    <source>
        <dbReference type="SMART" id="SM00382"/>
    </source>
</evidence>
<dbReference type="OrthoDB" id="3880322at2"/>
<gene>
    <name evidence="3" type="ORF">E1261_01380</name>
</gene>
<comment type="caution">
    <text evidence="3">The sequence shown here is derived from an EMBL/GenBank/DDBJ whole genome shotgun (WGS) entry which is preliminary data.</text>
</comment>
<dbReference type="SUPFAM" id="SSF52540">
    <property type="entry name" value="P-loop containing nucleoside triphosphate hydrolases"/>
    <property type="match status" value="1"/>
</dbReference>
<organism evidence="3 4">
    <name type="scientific">Kribbella albertanoniae</name>
    <dbReference type="NCBI Taxonomy" id="1266829"/>
    <lineage>
        <taxon>Bacteria</taxon>
        <taxon>Bacillati</taxon>
        <taxon>Actinomycetota</taxon>
        <taxon>Actinomycetes</taxon>
        <taxon>Propionibacteriales</taxon>
        <taxon>Kribbellaceae</taxon>
        <taxon>Kribbella</taxon>
    </lineage>
</organism>
<feature type="region of interest" description="Disordered" evidence="1">
    <location>
        <begin position="947"/>
        <end position="966"/>
    </location>
</feature>
<dbReference type="RefSeq" id="WP_132400439.1">
    <property type="nucleotide sequence ID" value="NZ_SMKA01000002.1"/>
</dbReference>
<proteinExistence type="predicted"/>
<dbReference type="InterPro" id="IPR003593">
    <property type="entry name" value="AAA+_ATPase"/>
</dbReference>
<accession>A0A4R4QJZ1</accession>
<reference evidence="3 4" key="1">
    <citation type="submission" date="2019-03" db="EMBL/GenBank/DDBJ databases">
        <title>Draft genome sequences of novel Actinobacteria.</title>
        <authorList>
            <person name="Sahin N."/>
            <person name="Ay H."/>
            <person name="Saygin H."/>
        </authorList>
    </citation>
    <scope>NUCLEOTIDE SEQUENCE [LARGE SCALE GENOMIC DNA]</scope>
    <source>
        <strain evidence="3 4">JCM 30547</strain>
    </source>
</reference>
<dbReference type="EMBL" id="SMKA01000002">
    <property type="protein sequence ID" value="TDC35542.1"/>
    <property type="molecule type" value="Genomic_DNA"/>
</dbReference>
<name>A0A4R4QJZ1_9ACTN</name>
<evidence type="ECO:0000256" key="1">
    <source>
        <dbReference type="SAM" id="MobiDB-lite"/>
    </source>
</evidence>
<sequence length="1344" mass="144041">MTPEDLWANLRQGARNVAGVTWQINVCAYLLVASRSEHLSFVDLIPEGYEDADCSTADGKRAFVQMKELDGGRGEMGPARLADALAHAEASARGSEIIVVTDGSLGSDLSFTGWDSCLGGQSGEGIRRVLGGLTKRGYAADVAEDVLARARVIRLPYRVRQASEVMLADALSLHPSVSGIVVSKLTDVLAHVAADQRRSSSQTAARVRTSDIDAIVAEVHETVDITALDQAVASGVCAPVSFLMPDEIAAQSFYLGVDGHPGHVAADLDVLRPDELLACNAGFEEEGSVLLVGPSGAGKSVLLWRAARDLVPAARVLRVSRVQDEDDARILARYIRLLRPSEASPVMLVADDLGRPRSSGWPLAAALLREIPFVLLLSAARAEDFSPALLVGATRVVEPRLDLPLARALSARLRGQGIPLRMNTEEAFQRSDSLLMEYLALLTTGQRLRQVLAAQVAALQGPGREIQREAARLVTTAHTLGLTLSADVLGRVLVGELGPISAVAQVGDALGVLRDEHIAVSDGAAWRGLHELRSAAITELLHENPPPRLGSTLARVAALIEPANAGWMLRRVAERHPECVDEVVLALRNSFSTRGVSPADLASFLEGAERADNALYAKATLPVLEQARPRGLPLETLATFVYPRLNQGLGFEGTGSELFDNMVGQVKKIADNLPLRSDYETTLRSACSGSATERPQSILGETEPLEILRFVEAGLPHLKMPIDFLRSLFMRIPTPHNVWTATIWSRLCAACEGQLTPAERIEILGSLQDRVALLCTADPSILDAVIDETTYSVKLTRLLPLDAGVPPLPLLPWDIPRATDVEALNRSTVACLERLKDACSELNRFEIVTVTASGSRYQMRGFEPGHKDMLRKTFPGRVSVRQSVGYQAAVRRAISSQTWTEVINVQIAVAADLAAAASDLPLRLKPHDNAARRVSWRARIDDVRSRLGALHPPPIPTGSGPTSAQALSDNIDRTQDETTRLLHTVLDALDHACPQDPAKATRHLAIAITLREAADQVDRLRRGGRTLVQGQGSVLPDNLSQAMRRSADLAVALHRRPALASRISGADPLKSAIEIWAEVVSAVRGETASMLRDLLAPIIAASCHIAEDPAPAPWALSPQSWVVMVPANALDETLTVLETLSDAVRDQVGAHLVVLCVAERSGLAAGNTASAPPSHLAELISLGVGYQLSSTDRQSALPLPPEMARAWSHAVGLSVLDNIASPLADVEQLVSRSHEAARRRMRKFADPGNVGGSEQTDTPTVERPPHRLSEVNVAVSLLQDHVAAEEHGTASAYLSEVILSPVTGEPLAQDAAKLLDALTALHLHRLRDAASEQVEARQAAEGGA</sequence>
<keyword evidence="4" id="KW-1185">Reference proteome</keyword>
<protein>
    <recommendedName>
        <fullName evidence="2">AAA+ ATPase domain-containing protein</fullName>
    </recommendedName>
</protein>